<reference evidence="1 2" key="1">
    <citation type="submission" date="2009-07" db="EMBL/GenBank/DDBJ databases">
        <authorList>
            <person name="Madupu R."/>
            <person name="Sebastian Y."/>
            <person name="Durkin A.S."/>
            <person name="Torralba M."/>
            <person name="Methe B."/>
            <person name="Sutton G.G."/>
            <person name="Strausberg R.L."/>
            <person name="Nelson K.E."/>
        </authorList>
    </citation>
    <scope>NUCLEOTIDE SEQUENCE [LARGE SCALE GENOMIC DNA]</scope>
    <source>
        <strain evidence="1 2">RM3268</strain>
    </source>
</reference>
<accession>C8PF21</accession>
<organism evidence="1 2">
    <name type="scientific">Campylobacter gracilis RM3268</name>
    <dbReference type="NCBI Taxonomy" id="553220"/>
    <lineage>
        <taxon>Bacteria</taxon>
        <taxon>Pseudomonadati</taxon>
        <taxon>Campylobacterota</taxon>
        <taxon>Epsilonproteobacteria</taxon>
        <taxon>Campylobacterales</taxon>
        <taxon>Campylobacteraceae</taxon>
        <taxon>Campylobacter</taxon>
    </lineage>
</organism>
<sequence>MEFKIYSARSAMFIDGLTCDAYLPKRIFMRCILHAAARRGEIKFYSQNGLNFKIFASKKHVQKVNSRFAQSFFKTL</sequence>
<evidence type="ECO:0000313" key="1">
    <source>
        <dbReference type="EMBL" id="EEV18649.1"/>
    </source>
</evidence>
<comment type="caution">
    <text evidence="1">The sequence shown here is derived from an EMBL/GenBank/DDBJ whole genome shotgun (WGS) entry which is preliminary data.</text>
</comment>
<evidence type="ECO:0000313" key="2">
    <source>
        <dbReference type="Proteomes" id="UP000005709"/>
    </source>
</evidence>
<dbReference type="Proteomes" id="UP000005709">
    <property type="component" value="Unassembled WGS sequence"/>
</dbReference>
<dbReference type="AlphaFoldDB" id="C8PF21"/>
<protein>
    <submittedName>
        <fullName evidence="1">Uncharacterized protein</fullName>
    </submittedName>
</protein>
<keyword evidence="2" id="KW-1185">Reference proteome</keyword>
<name>C8PF21_9BACT</name>
<proteinExistence type="predicted"/>
<dbReference type="EMBL" id="ACYG01000009">
    <property type="protein sequence ID" value="EEV18649.1"/>
    <property type="molecule type" value="Genomic_DNA"/>
</dbReference>
<dbReference type="STRING" id="824.CGRAC_0335"/>
<gene>
    <name evidence="1" type="ORF">CAMGR0001_2662</name>
</gene>